<evidence type="ECO:0000313" key="4">
    <source>
        <dbReference type="Proteomes" id="UP000030651"/>
    </source>
</evidence>
<dbReference type="OMA" id="ESKYVAC"/>
<dbReference type="HOGENOM" id="CLU_019364_0_0_1"/>
<dbReference type="GeneID" id="19272108"/>
<evidence type="ECO:0000259" key="2">
    <source>
        <dbReference type="Pfam" id="PF07859"/>
    </source>
</evidence>
<accession>W3X7J5</accession>
<sequence>MAGPAGHPVISYQPLRLLFQLAYAGTVVIRLPLWFVVAFVRPFRPHPNWTAKQALMSRVAYALFDFQSRTGITQKLTLKAGKDGDRFQVIEPSPSSNYIGPLESPVRPEAVGGKWYPARPPTSDLASKTVIFFAHGGAFVIGDGRDGLADFAGNNMIEGGAADLVFSLQYRLSGWAGQSPFPAALQDALTGYLYLTRELGIPSKNIVLCGDSAGGNLMTALLRYIEEFGTQLNIGLPKCMAVVSPWVAPFEYETTKLNNYNQDFLPKSLLSWGAHTYAGDLPPSNKYITPLGNPFATSVPIFATVGTAEIFQDAVQQWAGEMKQIDGNKVVIDQVDDALHDIFLVGEIMGFVDSAKGIVAAIKTFIHEV</sequence>
<dbReference type="OrthoDB" id="2152029at2759"/>
<dbReference type="KEGG" id="pfy:PFICI_07095"/>
<dbReference type="SUPFAM" id="SSF53474">
    <property type="entry name" value="alpha/beta-Hydrolases"/>
    <property type="match status" value="1"/>
</dbReference>
<proteinExistence type="predicted"/>
<dbReference type="InterPro" id="IPR013094">
    <property type="entry name" value="AB_hydrolase_3"/>
</dbReference>
<dbReference type="GO" id="GO:0016787">
    <property type="term" value="F:hydrolase activity"/>
    <property type="evidence" value="ECO:0007669"/>
    <property type="project" value="UniProtKB-KW"/>
</dbReference>
<dbReference type="InterPro" id="IPR050300">
    <property type="entry name" value="GDXG_lipolytic_enzyme"/>
</dbReference>
<dbReference type="Gene3D" id="3.40.50.1820">
    <property type="entry name" value="alpha/beta hydrolase"/>
    <property type="match status" value="1"/>
</dbReference>
<protein>
    <recommendedName>
        <fullName evidence="2">Alpha/beta hydrolase fold-3 domain-containing protein</fullName>
    </recommendedName>
</protein>
<dbReference type="FunCoup" id="W3X7J5">
    <property type="interactions" value="16"/>
</dbReference>
<evidence type="ECO:0000256" key="1">
    <source>
        <dbReference type="ARBA" id="ARBA00022801"/>
    </source>
</evidence>
<dbReference type="PANTHER" id="PTHR48081">
    <property type="entry name" value="AB HYDROLASE SUPERFAMILY PROTEIN C4A8.06C"/>
    <property type="match status" value="1"/>
</dbReference>
<dbReference type="EMBL" id="KI912112">
    <property type="protein sequence ID" value="ETS82093.1"/>
    <property type="molecule type" value="Genomic_DNA"/>
</dbReference>
<feature type="domain" description="Alpha/beta hydrolase fold-3" evidence="2">
    <location>
        <begin position="131"/>
        <end position="343"/>
    </location>
</feature>
<dbReference type="AlphaFoldDB" id="W3X7J5"/>
<dbReference type="Pfam" id="PF07859">
    <property type="entry name" value="Abhydrolase_3"/>
    <property type="match status" value="1"/>
</dbReference>
<organism evidence="3 4">
    <name type="scientific">Pestalotiopsis fici (strain W106-1 / CGMCC3.15140)</name>
    <dbReference type="NCBI Taxonomy" id="1229662"/>
    <lineage>
        <taxon>Eukaryota</taxon>
        <taxon>Fungi</taxon>
        <taxon>Dikarya</taxon>
        <taxon>Ascomycota</taxon>
        <taxon>Pezizomycotina</taxon>
        <taxon>Sordariomycetes</taxon>
        <taxon>Xylariomycetidae</taxon>
        <taxon>Amphisphaeriales</taxon>
        <taxon>Sporocadaceae</taxon>
        <taxon>Pestalotiopsis</taxon>
    </lineage>
</organism>
<keyword evidence="4" id="KW-1185">Reference proteome</keyword>
<reference evidence="4" key="1">
    <citation type="journal article" date="2015" name="BMC Genomics">
        <title>Genomic and transcriptomic analysis of the endophytic fungus Pestalotiopsis fici reveals its lifestyle and high potential for synthesis of natural products.</title>
        <authorList>
            <person name="Wang X."/>
            <person name="Zhang X."/>
            <person name="Liu L."/>
            <person name="Xiang M."/>
            <person name="Wang W."/>
            <person name="Sun X."/>
            <person name="Che Y."/>
            <person name="Guo L."/>
            <person name="Liu G."/>
            <person name="Guo L."/>
            <person name="Wang C."/>
            <person name="Yin W.B."/>
            <person name="Stadler M."/>
            <person name="Zhang X."/>
            <person name="Liu X."/>
        </authorList>
    </citation>
    <scope>NUCLEOTIDE SEQUENCE [LARGE SCALE GENOMIC DNA]</scope>
    <source>
        <strain evidence="4">W106-1 / CGMCC3.15140</strain>
    </source>
</reference>
<dbReference type="eggNOG" id="KOG1515">
    <property type="taxonomic scope" value="Eukaryota"/>
</dbReference>
<dbReference type="PANTHER" id="PTHR48081:SF8">
    <property type="entry name" value="ALPHA_BETA HYDROLASE FOLD-3 DOMAIN-CONTAINING PROTEIN-RELATED"/>
    <property type="match status" value="1"/>
</dbReference>
<dbReference type="InParanoid" id="W3X7J5"/>
<evidence type="ECO:0000313" key="3">
    <source>
        <dbReference type="EMBL" id="ETS82093.1"/>
    </source>
</evidence>
<dbReference type="Proteomes" id="UP000030651">
    <property type="component" value="Unassembled WGS sequence"/>
</dbReference>
<gene>
    <name evidence="3" type="ORF">PFICI_07095</name>
</gene>
<keyword evidence="1" id="KW-0378">Hydrolase</keyword>
<dbReference type="InterPro" id="IPR029058">
    <property type="entry name" value="AB_hydrolase_fold"/>
</dbReference>
<name>W3X7J5_PESFW</name>
<dbReference type="RefSeq" id="XP_007833867.1">
    <property type="nucleotide sequence ID" value="XM_007835676.1"/>
</dbReference>